<sequence>MDNKIKKLKFVKIAHVVLIWFVLFGCLAAMAGIGGLYTFSQWLKPDQLTTDLQKHVNSIAKGMPDNIMDIENQTAAQFYIDAIHGESKNKAFFLYRLEGGQLIKQASTSQLKGYIPSPILANHVSDLNSWVEIRKIITVNGEETGLLIGTMLKQKADVSFIFSLFLISLIGAIVLTRLLISLFNQNVNKNTMPLMAETNLILNKEKFDKRLAPKRFGPFAMLAATINSLLKKVDGLRADNSELDLANDKLAQDMESKINERTNALRMAMEEAEQANESKSTFLATMSHEIRTPMNGIIGSIDLLRRSTLNQNQFRLSDTIRESAFSLLRIIDDILDFSKIEAGKLEVESIPMSINDILEAVGRTLLSVAEQKNVELRLYCDPAISENLMGDPIRIRQILFNLAGNAIKFTNSSKSKKGVVQIRAEISEKNLEFTNVVLRVIDNGKGMTDRQVNYVFQPFNQAEGSVTRQFGGTGLGLTICQRLTDLMYGHIDVKSELGEGSEFTVSLPLRSSVDTQQTPKHEFSELDLVCFSSDYHNIAAMESYVKHYNANVTACHTAEALKQVTEHYRFEQSHQSIWVIDATIQHDDTVNLVYDLLEHPNLLNTRFLVLSSTMDNQVQEHDRVWYMHATPLCRSNLLELIQDVADNKKHDPSAPKESNVKSVAAMTIDEARKKNQLVLLAEDNAMNQRVISEQLNMLGYAVEVANDGQEAIELWREHKYPLVLTDLHMPHKSGYDVVKTIREEGPNGSDNENFTRVVAITANALKGEEQKCISLGMDGYLTKPLELNDLEVVMKKWLNIDNNEAASSLKEVSRTKVTETIPSSGEPIQQSVLVSYLGNDKERHVKYLDMFKARGNELIDKMNISVEHTDRENLKNLAHQFKSMSKSVGAMPLFNSAFELEEVAHTADSADIGLLVIKIQQQFNDVINYVNSEYK</sequence>
<dbReference type="Gene3D" id="1.10.287.130">
    <property type="match status" value="1"/>
</dbReference>
<dbReference type="FunFam" id="3.30.565.10:FF:000010">
    <property type="entry name" value="Sensor histidine kinase RcsC"/>
    <property type="match status" value="1"/>
</dbReference>
<feature type="domain" description="Response regulatory" evidence="21">
    <location>
        <begin position="677"/>
        <end position="798"/>
    </location>
</feature>
<evidence type="ECO:0000256" key="3">
    <source>
        <dbReference type="ARBA" id="ARBA00012438"/>
    </source>
</evidence>
<dbReference type="PROSITE" id="PS50110">
    <property type="entry name" value="RESPONSE_REGULATORY"/>
    <property type="match status" value="1"/>
</dbReference>
<proteinExistence type="predicted"/>
<dbReference type="GO" id="GO:0005886">
    <property type="term" value="C:plasma membrane"/>
    <property type="evidence" value="ECO:0007669"/>
    <property type="project" value="UniProtKB-SubCell"/>
</dbReference>
<dbReference type="Gene3D" id="3.30.565.10">
    <property type="entry name" value="Histidine kinase-like ATPase, C-terminal domain"/>
    <property type="match status" value="1"/>
</dbReference>
<evidence type="ECO:0000256" key="16">
    <source>
        <dbReference type="PROSITE-ProRule" id="PRU00110"/>
    </source>
</evidence>
<keyword evidence="9" id="KW-0418">Kinase</keyword>
<keyword evidence="7 19" id="KW-0812">Transmembrane</keyword>
<dbReference type="AlphaFoldDB" id="A0A6N8FFG7"/>
<evidence type="ECO:0000313" key="24">
    <source>
        <dbReference type="Proteomes" id="UP000439994"/>
    </source>
</evidence>
<evidence type="ECO:0000259" key="20">
    <source>
        <dbReference type="PROSITE" id="PS50109"/>
    </source>
</evidence>
<evidence type="ECO:0000256" key="18">
    <source>
        <dbReference type="SAM" id="Coils"/>
    </source>
</evidence>
<feature type="transmembrane region" description="Helical" evidence="19">
    <location>
        <begin position="160"/>
        <end position="183"/>
    </location>
</feature>
<keyword evidence="4" id="KW-1003">Cell membrane</keyword>
<evidence type="ECO:0000313" key="23">
    <source>
        <dbReference type="EMBL" id="MUH73001.1"/>
    </source>
</evidence>
<dbReference type="SMART" id="SM00448">
    <property type="entry name" value="REC"/>
    <property type="match status" value="1"/>
</dbReference>
<evidence type="ECO:0000256" key="2">
    <source>
        <dbReference type="ARBA" id="ARBA00004651"/>
    </source>
</evidence>
<dbReference type="SUPFAM" id="SSF47384">
    <property type="entry name" value="Homodimeric domain of signal transducing histidine kinase"/>
    <property type="match status" value="1"/>
</dbReference>
<dbReference type="Pfam" id="PF01627">
    <property type="entry name" value="Hpt"/>
    <property type="match status" value="1"/>
</dbReference>
<accession>A0A6N8FFG7</accession>
<evidence type="ECO:0000256" key="10">
    <source>
        <dbReference type="ARBA" id="ARBA00022840"/>
    </source>
</evidence>
<dbReference type="PROSITE" id="PS50894">
    <property type="entry name" value="HPT"/>
    <property type="match status" value="1"/>
</dbReference>
<keyword evidence="18" id="KW-0175">Coiled coil</keyword>
<dbReference type="InterPro" id="IPR036890">
    <property type="entry name" value="HATPase_C_sf"/>
</dbReference>
<dbReference type="PROSITE" id="PS51257">
    <property type="entry name" value="PROKAR_LIPOPROTEIN"/>
    <property type="match status" value="1"/>
</dbReference>
<evidence type="ECO:0000256" key="7">
    <source>
        <dbReference type="ARBA" id="ARBA00022692"/>
    </source>
</evidence>
<dbReference type="EC" id="2.7.13.3" evidence="3"/>
<evidence type="ECO:0000256" key="4">
    <source>
        <dbReference type="ARBA" id="ARBA00022475"/>
    </source>
</evidence>
<dbReference type="CDD" id="cd16922">
    <property type="entry name" value="HATPase_EvgS-ArcB-TorS-like"/>
    <property type="match status" value="1"/>
</dbReference>
<dbReference type="PRINTS" id="PR00344">
    <property type="entry name" value="BCTRLSENSOR"/>
</dbReference>
<keyword evidence="8" id="KW-0547">Nucleotide-binding</keyword>
<evidence type="ECO:0000256" key="14">
    <source>
        <dbReference type="ARBA" id="ARBA00064003"/>
    </source>
</evidence>
<dbReference type="EMBL" id="WOCD01000005">
    <property type="protein sequence ID" value="MUH73001.1"/>
    <property type="molecule type" value="Genomic_DNA"/>
</dbReference>
<dbReference type="PANTHER" id="PTHR45339">
    <property type="entry name" value="HYBRID SIGNAL TRANSDUCTION HISTIDINE KINASE J"/>
    <property type="match status" value="1"/>
</dbReference>
<dbReference type="PROSITE" id="PS50109">
    <property type="entry name" value="HIS_KIN"/>
    <property type="match status" value="1"/>
</dbReference>
<evidence type="ECO:0000259" key="22">
    <source>
        <dbReference type="PROSITE" id="PS50894"/>
    </source>
</evidence>
<dbReference type="Gene3D" id="3.40.50.2300">
    <property type="match status" value="1"/>
</dbReference>
<dbReference type="SMART" id="SM00387">
    <property type="entry name" value="HATPase_c"/>
    <property type="match status" value="1"/>
</dbReference>
<dbReference type="InterPro" id="IPR001789">
    <property type="entry name" value="Sig_transdc_resp-reg_receiver"/>
</dbReference>
<comment type="subcellular location">
    <subcellularLocation>
        <location evidence="2">Cell membrane</location>
        <topology evidence="2">Multi-pass membrane protein</topology>
    </subcellularLocation>
</comment>
<organism evidence="23 24">
    <name type="scientific">Psychrosphaera haliotis</name>
    <dbReference type="NCBI Taxonomy" id="555083"/>
    <lineage>
        <taxon>Bacteria</taxon>
        <taxon>Pseudomonadati</taxon>
        <taxon>Pseudomonadota</taxon>
        <taxon>Gammaproteobacteria</taxon>
        <taxon>Alteromonadales</taxon>
        <taxon>Pseudoalteromonadaceae</taxon>
        <taxon>Psychrosphaera</taxon>
    </lineage>
</organism>
<dbReference type="GO" id="GO:0000155">
    <property type="term" value="F:phosphorelay sensor kinase activity"/>
    <property type="evidence" value="ECO:0007669"/>
    <property type="project" value="InterPro"/>
</dbReference>
<evidence type="ECO:0000259" key="21">
    <source>
        <dbReference type="PROSITE" id="PS50110"/>
    </source>
</evidence>
<comment type="caution">
    <text evidence="23">The sequence shown here is derived from an EMBL/GenBank/DDBJ whole genome shotgun (WGS) entry which is preliminary data.</text>
</comment>
<evidence type="ECO:0000256" key="11">
    <source>
        <dbReference type="ARBA" id="ARBA00022989"/>
    </source>
</evidence>
<keyword evidence="5 17" id="KW-0597">Phosphoprotein</keyword>
<dbReference type="SUPFAM" id="SSF47226">
    <property type="entry name" value="Histidine-containing phosphotransfer domain, HPT domain"/>
    <property type="match status" value="1"/>
</dbReference>
<keyword evidence="6" id="KW-0808">Transferase</keyword>
<evidence type="ECO:0000256" key="13">
    <source>
        <dbReference type="ARBA" id="ARBA00023136"/>
    </source>
</evidence>
<feature type="modified residue" description="Phosphohistidine" evidence="16">
    <location>
        <position position="879"/>
    </location>
</feature>
<dbReference type="InterPro" id="IPR004358">
    <property type="entry name" value="Sig_transdc_His_kin-like_C"/>
</dbReference>
<feature type="coiled-coil region" evidence="18">
    <location>
        <begin position="251"/>
        <end position="278"/>
    </location>
</feature>
<keyword evidence="24" id="KW-1185">Reference proteome</keyword>
<dbReference type="Pfam" id="PF00512">
    <property type="entry name" value="HisKA"/>
    <property type="match status" value="1"/>
</dbReference>
<comment type="catalytic activity">
    <reaction evidence="1">
        <text>ATP + protein L-histidine = ADP + protein N-phospho-L-histidine.</text>
        <dbReference type="EC" id="2.7.13.3"/>
    </reaction>
</comment>
<dbReference type="InterPro" id="IPR003594">
    <property type="entry name" value="HATPase_dom"/>
</dbReference>
<evidence type="ECO:0000256" key="6">
    <source>
        <dbReference type="ARBA" id="ARBA00022679"/>
    </source>
</evidence>
<dbReference type="CDD" id="cd00082">
    <property type="entry name" value="HisKA"/>
    <property type="match status" value="1"/>
</dbReference>
<dbReference type="CDD" id="cd17546">
    <property type="entry name" value="REC_hyHK_CKI1_RcsC-like"/>
    <property type="match status" value="1"/>
</dbReference>
<dbReference type="InterPro" id="IPR005467">
    <property type="entry name" value="His_kinase_dom"/>
</dbReference>
<reference evidence="23 24" key="1">
    <citation type="submission" date="2019-11" db="EMBL/GenBank/DDBJ databases">
        <title>P. haliotis isolates from Z. marina roots.</title>
        <authorList>
            <person name="Cohen M."/>
            <person name="Jospin G."/>
            <person name="Eisen J.A."/>
            <person name="Coil D.A."/>
        </authorList>
    </citation>
    <scope>NUCLEOTIDE SEQUENCE [LARGE SCALE GENOMIC DNA]</scope>
    <source>
        <strain evidence="23 24">UCD-MCMsp1aY</strain>
    </source>
</reference>
<feature type="domain" description="Histidine kinase" evidence="20">
    <location>
        <begin position="285"/>
        <end position="511"/>
    </location>
</feature>
<name>A0A6N8FFG7_9GAMM</name>
<gene>
    <name evidence="23" type="ORF">GNP35_11220</name>
</gene>
<evidence type="ECO:0000256" key="19">
    <source>
        <dbReference type="SAM" id="Phobius"/>
    </source>
</evidence>
<feature type="domain" description="HPt" evidence="22">
    <location>
        <begin position="840"/>
        <end position="935"/>
    </location>
</feature>
<dbReference type="SUPFAM" id="SSF52172">
    <property type="entry name" value="CheY-like"/>
    <property type="match status" value="1"/>
</dbReference>
<dbReference type="GO" id="GO:0005524">
    <property type="term" value="F:ATP binding"/>
    <property type="evidence" value="ECO:0007669"/>
    <property type="project" value="UniProtKB-KW"/>
</dbReference>
<dbReference type="InterPro" id="IPR011006">
    <property type="entry name" value="CheY-like_superfamily"/>
</dbReference>
<dbReference type="FunFam" id="1.10.287.130:FF:000002">
    <property type="entry name" value="Two-component osmosensing histidine kinase"/>
    <property type="match status" value="1"/>
</dbReference>
<dbReference type="SMART" id="SM00388">
    <property type="entry name" value="HisKA"/>
    <property type="match status" value="1"/>
</dbReference>
<dbReference type="InterPro" id="IPR008207">
    <property type="entry name" value="Sig_transdc_His_kin_Hpt_dom"/>
</dbReference>
<dbReference type="InterPro" id="IPR036641">
    <property type="entry name" value="HPT_dom_sf"/>
</dbReference>
<dbReference type="Pfam" id="PF02518">
    <property type="entry name" value="HATPase_c"/>
    <property type="match status" value="1"/>
</dbReference>
<evidence type="ECO:0000256" key="1">
    <source>
        <dbReference type="ARBA" id="ARBA00000085"/>
    </source>
</evidence>
<keyword evidence="11 19" id="KW-1133">Transmembrane helix</keyword>
<dbReference type="OrthoDB" id="9810730at2"/>
<dbReference type="InterPro" id="IPR036097">
    <property type="entry name" value="HisK_dim/P_sf"/>
</dbReference>
<keyword evidence="12" id="KW-0902">Two-component regulatory system</keyword>
<dbReference type="RefSeq" id="WP_155696202.1">
    <property type="nucleotide sequence ID" value="NZ_WOCD01000005.1"/>
</dbReference>
<dbReference type="Proteomes" id="UP000439994">
    <property type="component" value="Unassembled WGS sequence"/>
</dbReference>
<comment type="subunit">
    <text evidence="14">At low DSF concentrations, interacts with RpfF.</text>
</comment>
<protein>
    <recommendedName>
        <fullName evidence="15">Sensory/regulatory protein RpfC</fullName>
        <ecNumber evidence="3">2.7.13.3</ecNumber>
    </recommendedName>
</protein>
<dbReference type="PANTHER" id="PTHR45339:SF1">
    <property type="entry name" value="HYBRID SIGNAL TRANSDUCTION HISTIDINE KINASE J"/>
    <property type="match status" value="1"/>
</dbReference>
<evidence type="ECO:0000256" key="9">
    <source>
        <dbReference type="ARBA" id="ARBA00022777"/>
    </source>
</evidence>
<evidence type="ECO:0000256" key="15">
    <source>
        <dbReference type="ARBA" id="ARBA00068150"/>
    </source>
</evidence>
<dbReference type="SUPFAM" id="SSF55874">
    <property type="entry name" value="ATPase domain of HSP90 chaperone/DNA topoisomerase II/histidine kinase"/>
    <property type="match status" value="1"/>
</dbReference>
<dbReference type="Gene3D" id="1.20.120.160">
    <property type="entry name" value="HPT domain"/>
    <property type="match status" value="1"/>
</dbReference>
<evidence type="ECO:0000256" key="12">
    <source>
        <dbReference type="ARBA" id="ARBA00023012"/>
    </source>
</evidence>
<evidence type="ECO:0000256" key="5">
    <source>
        <dbReference type="ARBA" id="ARBA00022553"/>
    </source>
</evidence>
<dbReference type="InterPro" id="IPR003661">
    <property type="entry name" value="HisK_dim/P_dom"/>
</dbReference>
<keyword evidence="13 19" id="KW-0472">Membrane</keyword>
<evidence type="ECO:0000256" key="8">
    <source>
        <dbReference type="ARBA" id="ARBA00022741"/>
    </source>
</evidence>
<evidence type="ECO:0000256" key="17">
    <source>
        <dbReference type="PROSITE-ProRule" id="PRU00169"/>
    </source>
</evidence>
<keyword evidence="10" id="KW-0067">ATP-binding</keyword>
<dbReference type="Pfam" id="PF00072">
    <property type="entry name" value="Response_reg"/>
    <property type="match status" value="1"/>
</dbReference>
<feature type="modified residue" description="4-aspartylphosphate" evidence="17">
    <location>
        <position position="726"/>
    </location>
</feature>
<feature type="transmembrane region" description="Helical" evidence="19">
    <location>
        <begin position="13"/>
        <end position="39"/>
    </location>
</feature>